<dbReference type="Gene3D" id="1.10.238.10">
    <property type="entry name" value="EF-hand"/>
    <property type="match status" value="1"/>
</dbReference>
<feature type="chain" id="PRO_5046927213" description="Fe2OG dioxygenase domain-containing protein" evidence="1">
    <location>
        <begin position="21"/>
        <end position="774"/>
    </location>
</feature>
<evidence type="ECO:0000313" key="3">
    <source>
        <dbReference type="EMBL" id="CAK0911072.1"/>
    </source>
</evidence>
<protein>
    <recommendedName>
        <fullName evidence="2">Fe2OG dioxygenase domain-containing protein</fullName>
    </recommendedName>
</protein>
<dbReference type="EMBL" id="CAUYUJ010022513">
    <property type="protein sequence ID" value="CAK0911072.1"/>
    <property type="molecule type" value="Genomic_DNA"/>
</dbReference>
<gene>
    <name evidence="3" type="ORF">PCOR1329_LOCUS85063</name>
</gene>
<proteinExistence type="predicted"/>
<sequence>RRPLLCAAAALAGVPRSVAGAPPPLPALECGAALPQAGGGDAAGAREDAADGAWAADAAFFGPNALQFVAGTRGACAAGALVLRPGGAAVNFSPGAGLCVVKAGTPPGLPRRPCGGVWSAEVAAAAPRGGRARPRAGAALAAGRCERHRINTSCSGHWARQFREFDSRAYLNRESREHFTICRERLSRAPHRRQPRDSRDCLCRLSRVHHCALRGLRQAPAPLPAWSCAAGWPPGYGIDTGKGRDRCEGRSSMEWMDQVKGKGKIGLPHAQNSQQALKEFTATWGDLGPERRPGTSAPTLFLAAPAGPEPLGYNGAGVRYFYRGSGDASSKEARGSTLTGGAIATRRHRWTKQLSSDFLTGAAMPTQVGGARERADAAARRVGSCAEAKQAPGAPAAVSRIDLAGAFDRAAPQFAIQLPASAERVEFPDLLRPGAGAAGRRPGAAPKLCAEGLARDDSERLVRLCISGEARAGPRPLARPRPGVHACVAVPASRRELVRLGAWRGYQFVGAEGGAEWALLRGLLSREEARLVLSRMPPLDAFEAKPDSIDGAATHEFYVYKAARLLHRPLDDVMRPAMDRAMLFVRARYACDTCVVCFSLVRRYLEGERRGLHAHQDMQASVSVVFTLNSEDYEGGLFLMSNYSAAQSYLPLRTGDAVVHQADLLHGVAVSRGNRWSWSLWIKPEAECNMFVTVKGHFTAADSDGDGRLSIAEAEEFARRANLQRPSAAPGRGREVAAALLRVADMDGDGLLDAYEAFTVVFKSTMPSMPPRVR</sequence>
<feature type="domain" description="Fe2OG dioxygenase" evidence="2">
    <location>
        <begin position="593"/>
        <end position="684"/>
    </location>
</feature>
<accession>A0ABN9YFR7</accession>
<reference evidence="3" key="1">
    <citation type="submission" date="2023-10" db="EMBL/GenBank/DDBJ databases">
        <authorList>
            <person name="Chen Y."/>
            <person name="Shah S."/>
            <person name="Dougan E. K."/>
            <person name="Thang M."/>
            <person name="Chan C."/>
        </authorList>
    </citation>
    <scope>NUCLEOTIDE SEQUENCE [LARGE SCALE GENOMIC DNA]</scope>
</reference>
<dbReference type="Proteomes" id="UP001189429">
    <property type="component" value="Unassembled WGS sequence"/>
</dbReference>
<dbReference type="SUPFAM" id="SSF47473">
    <property type="entry name" value="EF-hand"/>
    <property type="match status" value="1"/>
</dbReference>
<evidence type="ECO:0000259" key="2">
    <source>
        <dbReference type="PROSITE" id="PS51471"/>
    </source>
</evidence>
<dbReference type="PROSITE" id="PS51471">
    <property type="entry name" value="FE2OG_OXY"/>
    <property type="match status" value="1"/>
</dbReference>
<keyword evidence="1" id="KW-0732">Signal</keyword>
<evidence type="ECO:0000256" key="1">
    <source>
        <dbReference type="SAM" id="SignalP"/>
    </source>
</evidence>
<dbReference type="Gene3D" id="2.60.120.620">
    <property type="entry name" value="q2cbj1_9rhob like domain"/>
    <property type="match status" value="1"/>
</dbReference>
<feature type="signal peptide" evidence="1">
    <location>
        <begin position="1"/>
        <end position="20"/>
    </location>
</feature>
<dbReference type="InterPro" id="IPR005123">
    <property type="entry name" value="Oxoglu/Fe-dep_dioxygenase_dom"/>
</dbReference>
<organism evidence="3 4">
    <name type="scientific">Prorocentrum cordatum</name>
    <dbReference type="NCBI Taxonomy" id="2364126"/>
    <lineage>
        <taxon>Eukaryota</taxon>
        <taxon>Sar</taxon>
        <taxon>Alveolata</taxon>
        <taxon>Dinophyceae</taxon>
        <taxon>Prorocentrales</taxon>
        <taxon>Prorocentraceae</taxon>
        <taxon>Prorocentrum</taxon>
    </lineage>
</organism>
<evidence type="ECO:0000313" key="4">
    <source>
        <dbReference type="Proteomes" id="UP001189429"/>
    </source>
</evidence>
<keyword evidence="4" id="KW-1185">Reference proteome</keyword>
<name>A0ABN9YFR7_9DINO</name>
<feature type="non-terminal residue" evidence="3">
    <location>
        <position position="1"/>
    </location>
</feature>
<comment type="caution">
    <text evidence="3">The sequence shown here is derived from an EMBL/GenBank/DDBJ whole genome shotgun (WGS) entry which is preliminary data.</text>
</comment>
<dbReference type="InterPro" id="IPR011992">
    <property type="entry name" value="EF-hand-dom_pair"/>
</dbReference>